<organism evidence="1 2">
    <name type="scientific">Trifolium medium</name>
    <dbReference type="NCBI Taxonomy" id="97028"/>
    <lineage>
        <taxon>Eukaryota</taxon>
        <taxon>Viridiplantae</taxon>
        <taxon>Streptophyta</taxon>
        <taxon>Embryophyta</taxon>
        <taxon>Tracheophyta</taxon>
        <taxon>Spermatophyta</taxon>
        <taxon>Magnoliopsida</taxon>
        <taxon>eudicotyledons</taxon>
        <taxon>Gunneridae</taxon>
        <taxon>Pentapetalae</taxon>
        <taxon>rosids</taxon>
        <taxon>fabids</taxon>
        <taxon>Fabales</taxon>
        <taxon>Fabaceae</taxon>
        <taxon>Papilionoideae</taxon>
        <taxon>50 kb inversion clade</taxon>
        <taxon>NPAAA clade</taxon>
        <taxon>Hologalegina</taxon>
        <taxon>IRL clade</taxon>
        <taxon>Trifolieae</taxon>
        <taxon>Trifolium</taxon>
    </lineage>
</organism>
<accession>A0A392QIA4</accession>
<dbReference type="Proteomes" id="UP000265520">
    <property type="component" value="Unassembled WGS sequence"/>
</dbReference>
<name>A0A392QIA4_9FABA</name>
<dbReference type="EMBL" id="LXQA010139616">
    <property type="protein sequence ID" value="MCI24113.1"/>
    <property type="molecule type" value="Genomic_DNA"/>
</dbReference>
<proteinExistence type="predicted"/>
<dbReference type="AlphaFoldDB" id="A0A392QIA4"/>
<reference evidence="1 2" key="1">
    <citation type="journal article" date="2018" name="Front. Plant Sci.">
        <title>Red Clover (Trifolium pratense) and Zigzag Clover (T. medium) - A Picture of Genomic Similarities and Differences.</title>
        <authorList>
            <person name="Dluhosova J."/>
            <person name="Istvanek J."/>
            <person name="Nedelnik J."/>
            <person name="Repkova J."/>
        </authorList>
    </citation>
    <scope>NUCLEOTIDE SEQUENCE [LARGE SCALE GENOMIC DNA]</scope>
    <source>
        <strain evidence="2">cv. 10/8</strain>
        <tissue evidence="1">Leaf</tissue>
    </source>
</reference>
<keyword evidence="2" id="KW-1185">Reference proteome</keyword>
<comment type="caution">
    <text evidence="1">The sequence shown here is derived from an EMBL/GenBank/DDBJ whole genome shotgun (WGS) entry which is preliminary data.</text>
</comment>
<evidence type="ECO:0000313" key="1">
    <source>
        <dbReference type="EMBL" id="MCI24113.1"/>
    </source>
</evidence>
<feature type="non-terminal residue" evidence="1">
    <location>
        <position position="1"/>
    </location>
</feature>
<protein>
    <submittedName>
        <fullName evidence="1">Retrograde Golgi transport protein RGP1-like protein</fullName>
    </submittedName>
</protein>
<evidence type="ECO:0000313" key="2">
    <source>
        <dbReference type="Proteomes" id="UP000265520"/>
    </source>
</evidence>
<sequence length="81" mass="9247">VVRTMLPSIIPPSYKGSNIRYLYYVRSSVTGGWLILENGQSRTEPTNDVTDLVGFAMPCYDYTRMYFASCYFHAEFSGDII</sequence>